<dbReference type="AlphaFoldDB" id="A0A914H5S0"/>
<feature type="compositionally biased region" description="Basic and acidic residues" evidence="1">
    <location>
        <begin position="325"/>
        <end position="335"/>
    </location>
</feature>
<reference evidence="3" key="1">
    <citation type="submission" date="2022-11" db="UniProtKB">
        <authorList>
            <consortium name="WormBaseParasite"/>
        </authorList>
    </citation>
    <scope>IDENTIFICATION</scope>
</reference>
<evidence type="ECO:0000313" key="3">
    <source>
        <dbReference type="WBParaSite" id="Gr19_v10_g14250.t1"/>
    </source>
</evidence>
<name>A0A914H5S0_GLORO</name>
<protein>
    <submittedName>
        <fullName evidence="3">Regulatory protein zeste</fullName>
    </submittedName>
</protein>
<feature type="region of interest" description="Disordered" evidence="1">
    <location>
        <begin position="225"/>
        <end position="264"/>
    </location>
</feature>
<organism evidence="2 3">
    <name type="scientific">Globodera rostochiensis</name>
    <name type="common">Golden nematode worm</name>
    <name type="synonym">Heterodera rostochiensis</name>
    <dbReference type="NCBI Taxonomy" id="31243"/>
    <lineage>
        <taxon>Eukaryota</taxon>
        <taxon>Metazoa</taxon>
        <taxon>Ecdysozoa</taxon>
        <taxon>Nematoda</taxon>
        <taxon>Chromadorea</taxon>
        <taxon>Rhabditida</taxon>
        <taxon>Tylenchina</taxon>
        <taxon>Tylenchomorpha</taxon>
        <taxon>Tylenchoidea</taxon>
        <taxon>Heteroderidae</taxon>
        <taxon>Heteroderinae</taxon>
        <taxon>Globodera</taxon>
    </lineage>
</organism>
<feature type="compositionally biased region" description="Low complexity" evidence="1">
    <location>
        <begin position="238"/>
        <end position="262"/>
    </location>
</feature>
<accession>A0A914H5S0</accession>
<keyword evidence="2" id="KW-1185">Reference proteome</keyword>
<dbReference type="Proteomes" id="UP000887572">
    <property type="component" value="Unplaced"/>
</dbReference>
<feature type="region of interest" description="Disordered" evidence="1">
    <location>
        <begin position="316"/>
        <end position="404"/>
    </location>
</feature>
<proteinExistence type="predicted"/>
<sequence>MSSQNSVRNILDGSNLLGNLEFLNNLNEGRNLLHTQLAARQNQQASPLFQPFAPSQQTTESKLDVFAQLQQLVSSNNSNQQQQQAQTMTFPKQHTTIHNKILSREKKKFSADVSDFLVLEVLKRKELLVENNTSRDLSFSECKRNAWNDVKELLVTRFLGFDLNIEAIKSHWRYRKRKVTDAYSEMCKGGDVEQKLKARLPTVDFEIYNQLKDSNLLERSRNELATSPIDGDDGHFESISSSNSPATTTTTFTNNNNADSSTMAMPNLPLISQAPFFLNSMGQHHQHQIGITNPTILLERLTASLLEQQLKQQQQIKKEEEEDEQQRTEEIERRIAGTQILVEHDGTASSRERRSQSASTTMSNLSGTMPECQNSGHAKENGGGADGEPAQKRPRLAGVEDTDAKEERGMALLKREAYMAQASAFDEIRTLMTEVRSTLLPQMLSALQNYNSQFQPQN</sequence>
<feature type="compositionally biased region" description="Polar residues" evidence="1">
    <location>
        <begin position="362"/>
        <end position="376"/>
    </location>
</feature>
<evidence type="ECO:0000256" key="1">
    <source>
        <dbReference type="SAM" id="MobiDB-lite"/>
    </source>
</evidence>
<feature type="compositionally biased region" description="Basic and acidic residues" evidence="1">
    <location>
        <begin position="342"/>
        <end position="355"/>
    </location>
</feature>
<dbReference type="WBParaSite" id="Gr19_v10_g14250.t1">
    <property type="protein sequence ID" value="Gr19_v10_g14250.t1"/>
    <property type="gene ID" value="Gr19_v10_g14250"/>
</dbReference>
<evidence type="ECO:0000313" key="2">
    <source>
        <dbReference type="Proteomes" id="UP000887572"/>
    </source>
</evidence>